<feature type="domain" description="Transposase Tn5 dimerisation" evidence="2">
    <location>
        <begin position="378"/>
        <end position="459"/>
    </location>
</feature>
<dbReference type="PANTHER" id="PTHR37319">
    <property type="entry name" value="TRANSPOSASE"/>
    <property type="match status" value="1"/>
</dbReference>
<proteinExistence type="predicted"/>
<evidence type="ECO:0000313" key="5">
    <source>
        <dbReference type="Proteomes" id="UP001155241"/>
    </source>
</evidence>
<feature type="domain" description="Transposase Tn5-like N-terminal" evidence="3">
    <location>
        <begin position="6"/>
        <end position="60"/>
    </location>
</feature>
<dbReference type="InterPro" id="IPR014735">
    <property type="entry name" value="Transposase_Tn5-like_N"/>
</dbReference>
<gene>
    <name evidence="4" type="ORF">NG895_19945</name>
</gene>
<organism evidence="4 5">
    <name type="scientific">Aeoliella straminimaris</name>
    <dbReference type="NCBI Taxonomy" id="2954799"/>
    <lineage>
        <taxon>Bacteria</taxon>
        <taxon>Pseudomonadati</taxon>
        <taxon>Planctomycetota</taxon>
        <taxon>Planctomycetia</taxon>
        <taxon>Pirellulales</taxon>
        <taxon>Lacipirellulaceae</taxon>
        <taxon>Aeoliella</taxon>
    </lineage>
</organism>
<dbReference type="AlphaFoldDB" id="A0A9X2FDF9"/>
<evidence type="ECO:0000313" key="4">
    <source>
        <dbReference type="EMBL" id="MCO6046178.1"/>
    </source>
</evidence>
<dbReference type="Proteomes" id="UP001155241">
    <property type="component" value="Unassembled WGS sequence"/>
</dbReference>
<comment type="caution">
    <text evidence="4">The sequence shown here is derived from an EMBL/GenBank/DDBJ whole genome shotgun (WGS) entry which is preliminary data.</text>
</comment>
<dbReference type="InterPro" id="IPR012337">
    <property type="entry name" value="RNaseH-like_sf"/>
</dbReference>
<dbReference type="InterPro" id="IPR014737">
    <property type="entry name" value="Transposase_Tn5-like_C"/>
</dbReference>
<evidence type="ECO:0000259" key="3">
    <source>
        <dbReference type="Pfam" id="PF14706"/>
    </source>
</evidence>
<evidence type="ECO:0000259" key="2">
    <source>
        <dbReference type="Pfam" id="PF02281"/>
    </source>
</evidence>
<dbReference type="GO" id="GO:0004803">
    <property type="term" value="F:transposase activity"/>
    <property type="evidence" value="ECO:0007669"/>
    <property type="project" value="InterPro"/>
</dbReference>
<accession>A0A9X2FDF9</accession>
<dbReference type="Pfam" id="PF01609">
    <property type="entry name" value="DDE_Tnp_1"/>
    <property type="match status" value="1"/>
</dbReference>
<dbReference type="GO" id="GO:0006313">
    <property type="term" value="P:DNA transposition"/>
    <property type="evidence" value="ECO:0007669"/>
    <property type="project" value="InterPro"/>
</dbReference>
<dbReference type="RefSeq" id="WP_252854293.1">
    <property type="nucleotide sequence ID" value="NZ_JAMXLR010000069.1"/>
</dbReference>
<sequence length="472" mass="53730">MSVSLRDEVRGAVLGDQRLTKRLVKVIESLGAKPNMSVPAATCGRAEMEAAYRFFDNDKVSPERILRPHIEATRERVSQTDVALLVQDTTDLDLTRPKQQVRGAGPLEYHTRLGAFFHPMVAFTEHGLPLGIVWQKSWTRSKIKKMTVNDKGRWIRETPIEGKETYRWIEGLRAAREVADTCPQTTCVCIADSDADVYELFCEPRGTSRGEVHLLVRACKKRITVDTEMTWFEAARATKCLYQCSVNVGARIAKLSTDKRKRHETREARLAELEVRATTVTVRHPYRPGRHRNLSDITLNVVLAEEPNPPNGATPIQWLLATTLPIDEVQQVRRIVAYYAIRWQIEIFFRTLKSGCRIEERQLETVERMLNCLAVYAIIAWKVMYLSRLGSECPDLSCELIFEPSEWKSVCMTVRKADPPSTPPPLNEMIRMIASLGGYVLRQSTRPGPQTLWFGLQRVYDLSTAWQTFGPG</sequence>
<dbReference type="Gene3D" id="1.10.246.40">
    <property type="entry name" value="Tn5 transposase, domain 1"/>
    <property type="match status" value="1"/>
</dbReference>
<dbReference type="SUPFAM" id="SSF53098">
    <property type="entry name" value="Ribonuclease H-like"/>
    <property type="match status" value="1"/>
</dbReference>
<name>A0A9X2FDF9_9BACT</name>
<dbReference type="GO" id="GO:0003677">
    <property type="term" value="F:DNA binding"/>
    <property type="evidence" value="ECO:0007669"/>
    <property type="project" value="InterPro"/>
</dbReference>
<dbReference type="EMBL" id="JAMXLR010000069">
    <property type="protein sequence ID" value="MCO6046178.1"/>
    <property type="molecule type" value="Genomic_DNA"/>
</dbReference>
<dbReference type="NCBIfam" id="NF033590">
    <property type="entry name" value="transpos_IS4_3"/>
    <property type="match status" value="1"/>
</dbReference>
<dbReference type="InterPro" id="IPR054836">
    <property type="entry name" value="Tn5_transposase"/>
</dbReference>
<dbReference type="Pfam" id="PF02281">
    <property type="entry name" value="Dimer_Tnp_Tn5"/>
    <property type="match status" value="1"/>
</dbReference>
<feature type="domain" description="Transposase IS4-like" evidence="1">
    <location>
        <begin position="265"/>
        <end position="370"/>
    </location>
</feature>
<dbReference type="Pfam" id="PF14706">
    <property type="entry name" value="Tnp_DNA_bind"/>
    <property type="match status" value="1"/>
</dbReference>
<dbReference type="InterPro" id="IPR002559">
    <property type="entry name" value="Transposase_11"/>
</dbReference>
<dbReference type="Gene3D" id="1.10.740.10">
    <property type="entry name" value="Transferase Inhibitor Protein From Tn5, Chain"/>
    <property type="match status" value="1"/>
</dbReference>
<dbReference type="InterPro" id="IPR038215">
    <property type="entry name" value="TN5-like_N_sf"/>
</dbReference>
<dbReference type="Gene3D" id="3.90.350.10">
    <property type="entry name" value="Transposase Inhibitor Protein From Tn5, Chain A, domain 1"/>
    <property type="match status" value="1"/>
</dbReference>
<evidence type="ECO:0000259" key="1">
    <source>
        <dbReference type="Pfam" id="PF01609"/>
    </source>
</evidence>
<dbReference type="PANTHER" id="PTHR37319:SF1">
    <property type="entry name" value="TRANSPOSASE TN5 DIMERISATION DOMAIN-CONTAINING PROTEIN"/>
    <property type="match status" value="1"/>
</dbReference>
<protein>
    <submittedName>
        <fullName evidence="4">IS4 family transposase</fullName>
    </submittedName>
</protein>
<keyword evidence="5" id="KW-1185">Reference proteome</keyword>
<reference evidence="4" key="1">
    <citation type="submission" date="2022-06" db="EMBL/GenBank/DDBJ databases">
        <title>Aeoliella straminimaris, a novel planctomycete from sediments.</title>
        <authorList>
            <person name="Vitorino I.R."/>
            <person name="Lage O.M."/>
        </authorList>
    </citation>
    <scope>NUCLEOTIDE SEQUENCE</scope>
    <source>
        <strain evidence="4">ICT_H6.2</strain>
    </source>
</reference>
<dbReference type="InterPro" id="IPR047768">
    <property type="entry name" value="Tn5p-like"/>
</dbReference>
<dbReference type="InterPro" id="IPR003201">
    <property type="entry name" value="Transposase_Tn5"/>
</dbReference>